<dbReference type="PANTHER" id="PTHR31157:SF1">
    <property type="entry name" value="SCP DOMAIN-CONTAINING PROTEIN"/>
    <property type="match status" value="1"/>
</dbReference>
<dbReference type="SUPFAM" id="SSF55797">
    <property type="entry name" value="PR-1-like"/>
    <property type="match status" value="1"/>
</dbReference>
<proteinExistence type="predicted"/>
<evidence type="ECO:0000259" key="1">
    <source>
        <dbReference type="Pfam" id="PF00188"/>
    </source>
</evidence>
<dbReference type="Proteomes" id="UP000654279">
    <property type="component" value="Unassembled WGS sequence"/>
</dbReference>
<dbReference type="EMBL" id="JACRSO010000005">
    <property type="protein sequence ID" value="MBC8529886.1"/>
    <property type="molecule type" value="Genomic_DNA"/>
</dbReference>
<dbReference type="InterPro" id="IPR014044">
    <property type="entry name" value="CAP_dom"/>
</dbReference>
<evidence type="ECO:0000313" key="2">
    <source>
        <dbReference type="EMBL" id="MBC8529886.1"/>
    </source>
</evidence>
<protein>
    <recommendedName>
        <fullName evidence="1">SCP domain-containing protein</fullName>
    </recommendedName>
</protein>
<name>A0A926D278_9FIRM</name>
<dbReference type="InterPro" id="IPR035940">
    <property type="entry name" value="CAP_sf"/>
</dbReference>
<reference evidence="2" key="1">
    <citation type="submission" date="2020-08" db="EMBL/GenBank/DDBJ databases">
        <title>Genome public.</title>
        <authorList>
            <person name="Liu C."/>
            <person name="Sun Q."/>
        </authorList>
    </citation>
    <scope>NUCLEOTIDE SEQUENCE</scope>
    <source>
        <strain evidence="2">NSJ-44</strain>
    </source>
</reference>
<dbReference type="PANTHER" id="PTHR31157">
    <property type="entry name" value="SCP DOMAIN-CONTAINING PROTEIN"/>
    <property type="match status" value="1"/>
</dbReference>
<dbReference type="Pfam" id="PF00188">
    <property type="entry name" value="CAP"/>
    <property type="match status" value="1"/>
</dbReference>
<evidence type="ECO:0000313" key="3">
    <source>
        <dbReference type="Proteomes" id="UP000654279"/>
    </source>
</evidence>
<dbReference type="Gene3D" id="3.40.33.10">
    <property type="entry name" value="CAP"/>
    <property type="match status" value="1"/>
</dbReference>
<dbReference type="CDD" id="cd05379">
    <property type="entry name" value="CAP_bacterial"/>
    <property type="match status" value="1"/>
</dbReference>
<gene>
    <name evidence="2" type="ORF">H8699_10645</name>
</gene>
<organism evidence="2 3">
    <name type="scientific">Luoshenia tenuis</name>
    <dbReference type="NCBI Taxonomy" id="2763654"/>
    <lineage>
        <taxon>Bacteria</taxon>
        <taxon>Bacillati</taxon>
        <taxon>Bacillota</taxon>
        <taxon>Clostridia</taxon>
        <taxon>Christensenellales</taxon>
        <taxon>Christensenellaceae</taxon>
        <taxon>Luoshenia</taxon>
    </lineage>
</organism>
<accession>A0A926D278</accession>
<dbReference type="AlphaFoldDB" id="A0A926D278"/>
<feature type="domain" description="SCP" evidence="1">
    <location>
        <begin position="9"/>
        <end position="122"/>
    </location>
</feature>
<sequence>MTALEQSMLNMVNEERAKQGLSALQVDPTVQKVARLKAQDMVNNNYFAHESPTYGDIGSMLSRYGVSYRSAGENIAKNANVEKAHVALMNSAGHKANILGKGYTHVGIGIVTDANGYVTLAQVFVGK</sequence>
<comment type="caution">
    <text evidence="2">The sequence shown here is derived from an EMBL/GenBank/DDBJ whole genome shotgun (WGS) entry which is preliminary data.</text>
</comment>
<keyword evidence="3" id="KW-1185">Reference proteome</keyword>